<dbReference type="InterPro" id="IPR019183">
    <property type="entry name" value="NAA25_NatB_aux_su"/>
</dbReference>
<dbReference type="Gene3D" id="1.25.40.10">
    <property type="entry name" value="Tetratricopeptide repeat domain"/>
    <property type="match status" value="1"/>
</dbReference>
<proteinExistence type="evidence at transcript level"/>
<dbReference type="PANTHER" id="PTHR22767:SF3">
    <property type="entry name" value="N-ALPHA-ACETYLTRANSFERASE 25, NATB AUXILIARY SUBUNIT"/>
    <property type="match status" value="1"/>
</dbReference>
<dbReference type="GO" id="GO:0031416">
    <property type="term" value="C:NatB complex"/>
    <property type="evidence" value="ECO:0007669"/>
    <property type="project" value="TreeGrafter"/>
</dbReference>
<reference evidence="2" key="1">
    <citation type="submission" date="2004-11" db="EMBL/GenBank/DDBJ databases">
        <title>The full-length cDNA sequences of Schistosoma japonicum genes.</title>
        <authorList>
            <person name="Han Z."/>
        </authorList>
    </citation>
    <scope>NUCLEOTIDE SEQUENCE</scope>
</reference>
<dbReference type="Pfam" id="PF09797">
    <property type="entry name" value="NatB_MDM20"/>
    <property type="match status" value="1"/>
</dbReference>
<dbReference type="EMBL" id="AY813667">
    <property type="protein sequence ID" value="AAW25399.1"/>
    <property type="molecule type" value="mRNA"/>
</dbReference>
<dbReference type="InterPro" id="IPR011990">
    <property type="entry name" value="TPR-like_helical_dom_sf"/>
</dbReference>
<organism evidence="2">
    <name type="scientific">Schistosoma japonicum</name>
    <name type="common">Blood fluke</name>
    <dbReference type="NCBI Taxonomy" id="6182"/>
    <lineage>
        <taxon>Eukaryota</taxon>
        <taxon>Metazoa</taxon>
        <taxon>Spiralia</taxon>
        <taxon>Lophotrochozoa</taxon>
        <taxon>Platyhelminthes</taxon>
        <taxon>Trematoda</taxon>
        <taxon>Digenea</taxon>
        <taxon>Strigeidida</taxon>
        <taxon>Schistosomatoidea</taxon>
        <taxon>Schistosomatidae</taxon>
        <taxon>Schistosoma</taxon>
    </lineage>
</organism>
<name>Q5DFK7_SCHJA</name>
<evidence type="ECO:0000313" key="2">
    <source>
        <dbReference type="EMBL" id="AAW25399.1"/>
    </source>
</evidence>
<sequence>MGQRMYLPLAEKMLIREAEGGKMSRHSELQVLIDLLTRLHKYEEAYKLLNRKDITDHIDAEDYICDYSYTKLSLLAHLGMWDDLYELAKSQTEINPEDWTPWKKLIEASLEDIQRVEKVMSLINTVITNHPSARGPHLARLDLYANTLNLGIHLSCNYDPLKLMLDYFNIFCHKPICSMDLAYLVRMVLPNSDDQIKYVSLIMEIAETGLDLQTMRIRQFIVFYVLSK</sequence>
<reference evidence="2" key="2">
    <citation type="journal article" date="2006" name="PLoS Pathog.">
        <title>New perspectives on host-parasite interplay by comparative transcriptomic and proteomic analyses of Schistosoma japonicum.</title>
        <authorList>
            <person name="Liu F."/>
            <person name="Lu J."/>
            <person name="Hu W."/>
            <person name="Wang S.Y."/>
            <person name="Cui S.J."/>
            <person name="Chi M."/>
            <person name="Yan Q."/>
            <person name="Wang X.R."/>
            <person name="Song H.D."/>
            <person name="Xu X.N."/>
            <person name="Wang J.J."/>
            <person name="Zhang X.L."/>
            <person name="Zhang X."/>
            <person name="Wang Z.Q."/>
            <person name="Xue C.L."/>
            <person name="Brindley P.J."/>
            <person name="McManus D.P."/>
            <person name="Yang P.Y."/>
            <person name="Feng Z."/>
            <person name="Chen Z."/>
            <person name="Han Z.G."/>
        </authorList>
    </citation>
    <scope>NUCLEOTIDE SEQUENCE</scope>
</reference>
<protein>
    <submittedName>
        <fullName evidence="2">SJCHGC08050 protein</fullName>
    </submittedName>
</protein>
<accession>Q5DFK7</accession>
<comment type="similarity">
    <text evidence="1">Belongs to the MDM20/NAA25 family.</text>
</comment>
<evidence type="ECO:0000256" key="1">
    <source>
        <dbReference type="ARBA" id="ARBA00006298"/>
    </source>
</evidence>
<dbReference type="PANTHER" id="PTHR22767">
    <property type="entry name" value="N-TERMINAL ACETYLTRANSFERASE-RELATED"/>
    <property type="match status" value="1"/>
</dbReference>
<dbReference type="AlphaFoldDB" id="Q5DFK7"/>